<dbReference type="Proteomes" id="UP000054928">
    <property type="component" value="Unassembled WGS sequence"/>
</dbReference>
<sequence length="103" mass="11803">MDIPAKVSKQALQVRHAVDLERALEAKETHERMLKCVIIFSLNEQSMLQVFVAQDTSLNNCTIMNSTSIQRMACDRLRILYVYTSPSTWPVVDFRLPVSEDSE</sequence>
<accession>A0A0P1ANC6</accession>
<dbReference type="EMBL" id="CCYD01000645">
    <property type="protein sequence ID" value="CEG42518.1"/>
    <property type="molecule type" value="Genomic_DNA"/>
</dbReference>
<dbReference type="AlphaFoldDB" id="A0A0P1ANC6"/>
<protein>
    <submittedName>
        <fullName evidence="1">Uncharacterized protein</fullName>
    </submittedName>
</protein>
<dbReference type="RefSeq" id="XP_024578887.1">
    <property type="nucleotide sequence ID" value="XM_024728407.1"/>
</dbReference>
<organism evidence="1 2">
    <name type="scientific">Plasmopara halstedii</name>
    <name type="common">Downy mildew of sunflower</name>
    <dbReference type="NCBI Taxonomy" id="4781"/>
    <lineage>
        <taxon>Eukaryota</taxon>
        <taxon>Sar</taxon>
        <taxon>Stramenopiles</taxon>
        <taxon>Oomycota</taxon>
        <taxon>Peronosporomycetes</taxon>
        <taxon>Peronosporales</taxon>
        <taxon>Peronosporaceae</taxon>
        <taxon>Plasmopara</taxon>
    </lineage>
</organism>
<reference evidence="2" key="1">
    <citation type="submission" date="2014-09" db="EMBL/GenBank/DDBJ databases">
        <authorList>
            <person name="Sharma Rahul"/>
            <person name="Thines Marco"/>
        </authorList>
    </citation>
    <scope>NUCLEOTIDE SEQUENCE [LARGE SCALE GENOMIC DNA]</scope>
</reference>
<name>A0A0P1ANC6_PLAHL</name>
<evidence type="ECO:0000313" key="1">
    <source>
        <dbReference type="EMBL" id="CEG42518.1"/>
    </source>
</evidence>
<dbReference type="GeneID" id="36407841"/>
<proteinExistence type="predicted"/>
<evidence type="ECO:0000313" key="2">
    <source>
        <dbReference type="Proteomes" id="UP000054928"/>
    </source>
</evidence>
<keyword evidence="2" id="KW-1185">Reference proteome</keyword>